<name>A0A644X278_9ZZZZ</name>
<organism evidence="1">
    <name type="scientific">bioreactor metagenome</name>
    <dbReference type="NCBI Taxonomy" id="1076179"/>
    <lineage>
        <taxon>unclassified sequences</taxon>
        <taxon>metagenomes</taxon>
        <taxon>ecological metagenomes</taxon>
    </lineage>
</organism>
<accession>A0A644X278</accession>
<sequence length="237" mass="26524">MYFCPQTKRMKKITLFIVVVLIAGVTGNVSAQKKQKAFKGIVTYEIKYEGDIDAATMANLPTSQTSEILDKYLKVETIVPGATIEMISNGYDSSRVVLYDIPGMGKYCVKTTRDEVKASVEEGKPAEIKYLDETKEIAGYTCNKAEYTIEDEYGEKITIVIFYNTAIGGPELNYVGNFPGLKGFPMEYVVSSDEMTVTYTVSTVQTKKVKLKDTDFMIPTDYTEMSEEDFMKMVTGE</sequence>
<reference evidence="1" key="1">
    <citation type="submission" date="2019-08" db="EMBL/GenBank/DDBJ databases">
        <authorList>
            <person name="Kucharzyk K."/>
            <person name="Murdoch R.W."/>
            <person name="Higgins S."/>
            <person name="Loffler F."/>
        </authorList>
    </citation>
    <scope>NUCLEOTIDE SEQUENCE</scope>
</reference>
<evidence type="ECO:0008006" key="2">
    <source>
        <dbReference type="Google" id="ProtNLM"/>
    </source>
</evidence>
<gene>
    <name evidence="1" type="ORF">SDC9_56578</name>
</gene>
<proteinExistence type="predicted"/>
<dbReference type="AlphaFoldDB" id="A0A644X278"/>
<dbReference type="EMBL" id="VSSQ01001669">
    <property type="protein sequence ID" value="MPM10250.1"/>
    <property type="molecule type" value="Genomic_DNA"/>
</dbReference>
<protein>
    <recommendedName>
        <fullName evidence="2">DUF4412 domain-containing protein</fullName>
    </recommendedName>
</protein>
<evidence type="ECO:0000313" key="1">
    <source>
        <dbReference type="EMBL" id="MPM10250.1"/>
    </source>
</evidence>
<comment type="caution">
    <text evidence="1">The sequence shown here is derived from an EMBL/GenBank/DDBJ whole genome shotgun (WGS) entry which is preliminary data.</text>
</comment>